<proteinExistence type="inferred from homology"/>
<keyword evidence="3" id="KW-0067">ATP-binding</keyword>
<dbReference type="PANTHER" id="PTHR30050">
    <property type="entry name" value="CHROMOSOMAL REPLICATION INITIATOR PROTEIN DNAA"/>
    <property type="match status" value="1"/>
</dbReference>
<evidence type="ECO:0000256" key="4">
    <source>
        <dbReference type="SAM" id="MobiDB-lite"/>
    </source>
</evidence>
<dbReference type="EMBL" id="BARV01019804">
    <property type="protein sequence ID" value="GAI20264.1"/>
    <property type="molecule type" value="Genomic_DNA"/>
</dbReference>
<sequence length="230" mass="26926">SQEWWENYFAEQWETNEGSKQTIHFMESIVAKFPVTKTMDTFDFNAQPSINQMRVRELLRGEYIEQRENMLLIGNSGTGKTHLATALGFAACQQGYRVRFFSATGMVTQLLEHREDRQLERFHKQLERLDLIVLDELGYVPFSKAGAELFFEVISRAYERTSLIVTTNLPFENWIEVMGNERLTGALLDRLTHRIHILEANGESYRLRHSRRRSRKQSHLINQTPSTDQK</sequence>
<feature type="compositionally biased region" description="Basic residues" evidence="4">
    <location>
        <begin position="208"/>
        <end position="218"/>
    </location>
</feature>
<feature type="compositionally biased region" description="Polar residues" evidence="4">
    <location>
        <begin position="219"/>
        <end position="230"/>
    </location>
</feature>
<dbReference type="InterPro" id="IPR047661">
    <property type="entry name" value="IstB"/>
</dbReference>
<feature type="domain" description="AAA+ ATPase" evidence="5">
    <location>
        <begin position="66"/>
        <end position="201"/>
    </location>
</feature>
<dbReference type="Pfam" id="PF01695">
    <property type="entry name" value="IstB_IS21"/>
    <property type="match status" value="1"/>
</dbReference>
<feature type="region of interest" description="Disordered" evidence="4">
    <location>
        <begin position="208"/>
        <end position="230"/>
    </location>
</feature>
<organism evidence="6">
    <name type="scientific">marine sediment metagenome</name>
    <dbReference type="NCBI Taxonomy" id="412755"/>
    <lineage>
        <taxon>unclassified sequences</taxon>
        <taxon>metagenomes</taxon>
        <taxon>ecological metagenomes</taxon>
    </lineage>
</organism>
<evidence type="ECO:0000256" key="2">
    <source>
        <dbReference type="ARBA" id="ARBA00022741"/>
    </source>
</evidence>
<dbReference type="NCBIfam" id="NF038214">
    <property type="entry name" value="IS21_help_AAA"/>
    <property type="match status" value="1"/>
</dbReference>
<accession>X1NNL2</accession>
<protein>
    <recommendedName>
        <fullName evidence="5">AAA+ ATPase domain-containing protein</fullName>
    </recommendedName>
</protein>
<dbReference type="AlphaFoldDB" id="X1NNL2"/>
<feature type="non-terminal residue" evidence="6">
    <location>
        <position position="1"/>
    </location>
</feature>
<reference evidence="6" key="1">
    <citation type="journal article" date="2014" name="Front. Microbiol.">
        <title>High frequency of phylogenetically diverse reductive dehalogenase-homologous genes in deep subseafloor sedimentary metagenomes.</title>
        <authorList>
            <person name="Kawai M."/>
            <person name="Futagami T."/>
            <person name="Toyoda A."/>
            <person name="Takaki Y."/>
            <person name="Nishi S."/>
            <person name="Hori S."/>
            <person name="Arai W."/>
            <person name="Tsubouchi T."/>
            <person name="Morono Y."/>
            <person name="Uchiyama I."/>
            <person name="Ito T."/>
            <person name="Fujiyama A."/>
            <person name="Inagaki F."/>
            <person name="Takami H."/>
        </authorList>
    </citation>
    <scope>NUCLEOTIDE SEQUENCE</scope>
    <source>
        <strain evidence="6">Expedition CK06-06</strain>
    </source>
</reference>
<dbReference type="PANTHER" id="PTHR30050:SF4">
    <property type="entry name" value="ATP-BINDING PROTEIN RV3427C IN INSERTION SEQUENCE-RELATED"/>
    <property type="match status" value="1"/>
</dbReference>
<dbReference type="PIRSF" id="PIRSF003073">
    <property type="entry name" value="DNAC_TnpB_IstB"/>
    <property type="match status" value="1"/>
</dbReference>
<dbReference type="SMART" id="SM00382">
    <property type="entry name" value="AAA"/>
    <property type="match status" value="1"/>
</dbReference>
<evidence type="ECO:0000259" key="5">
    <source>
        <dbReference type="SMART" id="SM00382"/>
    </source>
</evidence>
<dbReference type="Gene3D" id="3.40.50.300">
    <property type="entry name" value="P-loop containing nucleotide triphosphate hydrolases"/>
    <property type="match status" value="1"/>
</dbReference>
<dbReference type="InterPro" id="IPR027417">
    <property type="entry name" value="P-loop_NTPase"/>
</dbReference>
<dbReference type="InterPro" id="IPR003593">
    <property type="entry name" value="AAA+_ATPase"/>
</dbReference>
<dbReference type="InterPro" id="IPR002611">
    <property type="entry name" value="IstB_ATP-bd"/>
</dbReference>
<evidence type="ECO:0000256" key="1">
    <source>
        <dbReference type="ARBA" id="ARBA00008059"/>
    </source>
</evidence>
<comment type="caution">
    <text evidence="6">The sequence shown here is derived from an EMBL/GenBank/DDBJ whole genome shotgun (WGS) entry which is preliminary data.</text>
</comment>
<comment type="similarity">
    <text evidence="1">Belongs to the IS21/IS1162 putative ATP-binding protein family.</text>
</comment>
<dbReference type="InterPro" id="IPR028350">
    <property type="entry name" value="DNAC/IstB-like"/>
</dbReference>
<name>X1NNL2_9ZZZZ</name>
<evidence type="ECO:0000256" key="3">
    <source>
        <dbReference type="ARBA" id="ARBA00022840"/>
    </source>
</evidence>
<dbReference type="GO" id="GO:0005524">
    <property type="term" value="F:ATP binding"/>
    <property type="evidence" value="ECO:0007669"/>
    <property type="project" value="UniProtKB-KW"/>
</dbReference>
<dbReference type="CDD" id="cd00009">
    <property type="entry name" value="AAA"/>
    <property type="match status" value="1"/>
</dbReference>
<dbReference type="GO" id="GO:0006260">
    <property type="term" value="P:DNA replication"/>
    <property type="evidence" value="ECO:0007669"/>
    <property type="project" value="TreeGrafter"/>
</dbReference>
<dbReference type="SUPFAM" id="SSF52540">
    <property type="entry name" value="P-loop containing nucleoside triphosphate hydrolases"/>
    <property type="match status" value="1"/>
</dbReference>
<gene>
    <name evidence="6" type="ORF">S06H3_33211</name>
</gene>
<evidence type="ECO:0000313" key="6">
    <source>
        <dbReference type="EMBL" id="GAI20264.1"/>
    </source>
</evidence>
<keyword evidence="2" id="KW-0547">Nucleotide-binding</keyword>